<sequence>MSRGILVVGASSPIGRAIGRAFADAGDTVVGAALDRPGEPSYAVELVLDCATAAGAEAAVAATIDAAGRLDVVILAAAVMPVAPVTATTDAQWRSALDATLGTAFAVSRAALPVLPRGGAMVAVSSVNANLAAPGLPAYAAAKAGLEGLVRQLALEYGPAGVRVNAVAPGLIGGADLADAAAGYPLGRTGTPEEVASAVLFLAGAGFVTGAVVPVDGGLSIASPAAFLRGDLRARWLE</sequence>
<evidence type="ECO:0000256" key="2">
    <source>
        <dbReference type="ARBA" id="ARBA00023002"/>
    </source>
</evidence>
<name>A0ABV2VJI0_9ACTN</name>
<dbReference type="PANTHER" id="PTHR43477">
    <property type="entry name" value="DIHYDROANTICAPSIN 7-DEHYDROGENASE"/>
    <property type="match status" value="1"/>
</dbReference>
<dbReference type="PRINTS" id="PR00080">
    <property type="entry name" value="SDRFAMILY"/>
</dbReference>
<evidence type="ECO:0000256" key="1">
    <source>
        <dbReference type="ARBA" id="ARBA00006484"/>
    </source>
</evidence>
<dbReference type="InterPro" id="IPR002347">
    <property type="entry name" value="SDR_fam"/>
</dbReference>
<protein>
    <submittedName>
        <fullName evidence="3">SDR family oxidoreductase</fullName>
    </submittedName>
</protein>
<accession>A0ABV2VJI0</accession>
<organism evidence="3 4">
    <name type="scientific">Micromonospora fulviviridis</name>
    <dbReference type="NCBI Taxonomy" id="47860"/>
    <lineage>
        <taxon>Bacteria</taxon>
        <taxon>Bacillati</taxon>
        <taxon>Actinomycetota</taxon>
        <taxon>Actinomycetes</taxon>
        <taxon>Micromonosporales</taxon>
        <taxon>Micromonosporaceae</taxon>
        <taxon>Micromonospora</taxon>
    </lineage>
</organism>
<dbReference type="InterPro" id="IPR036291">
    <property type="entry name" value="NAD(P)-bd_dom_sf"/>
</dbReference>
<dbReference type="RefSeq" id="WP_355664097.1">
    <property type="nucleotide sequence ID" value="NZ_JBEXRX010000017.1"/>
</dbReference>
<reference evidence="3 4" key="1">
    <citation type="submission" date="2024-06" db="EMBL/GenBank/DDBJ databases">
        <title>The Natural Products Discovery Center: Release of the First 8490 Sequenced Strains for Exploring Actinobacteria Biosynthetic Diversity.</title>
        <authorList>
            <person name="Kalkreuter E."/>
            <person name="Kautsar S.A."/>
            <person name="Yang D."/>
            <person name="Bader C.D."/>
            <person name="Teijaro C.N."/>
            <person name="Fluegel L."/>
            <person name="Davis C.M."/>
            <person name="Simpson J.R."/>
            <person name="Lauterbach L."/>
            <person name="Steele A.D."/>
            <person name="Gui C."/>
            <person name="Meng S."/>
            <person name="Li G."/>
            <person name="Viehrig K."/>
            <person name="Ye F."/>
            <person name="Su P."/>
            <person name="Kiefer A.F."/>
            <person name="Nichols A."/>
            <person name="Cepeda A.J."/>
            <person name="Yan W."/>
            <person name="Fan B."/>
            <person name="Jiang Y."/>
            <person name="Adhikari A."/>
            <person name="Zheng C.-J."/>
            <person name="Schuster L."/>
            <person name="Cowan T.M."/>
            <person name="Smanski M.J."/>
            <person name="Chevrette M.G."/>
            <person name="De Carvalho L.P.S."/>
            <person name="Shen B."/>
        </authorList>
    </citation>
    <scope>NUCLEOTIDE SEQUENCE [LARGE SCALE GENOMIC DNA]</scope>
    <source>
        <strain evidence="3 4">NPDC006286</strain>
    </source>
</reference>
<dbReference type="PRINTS" id="PR00081">
    <property type="entry name" value="GDHRDH"/>
</dbReference>
<keyword evidence="4" id="KW-1185">Reference proteome</keyword>
<dbReference type="PROSITE" id="PS00061">
    <property type="entry name" value="ADH_SHORT"/>
    <property type="match status" value="1"/>
</dbReference>
<gene>
    <name evidence="3" type="ORF">ABZ071_09315</name>
</gene>
<keyword evidence="2" id="KW-0560">Oxidoreductase</keyword>
<dbReference type="Proteomes" id="UP001550348">
    <property type="component" value="Unassembled WGS sequence"/>
</dbReference>
<dbReference type="Pfam" id="PF13561">
    <property type="entry name" value="adh_short_C2"/>
    <property type="match status" value="1"/>
</dbReference>
<evidence type="ECO:0000313" key="3">
    <source>
        <dbReference type="EMBL" id="MEU0152112.1"/>
    </source>
</evidence>
<dbReference type="CDD" id="cd05233">
    <property type="entry name" value="SDR_c"/>
    <property type="match status" value="1"/>
</dbReference>
<dbReference type="InterPro" id="IPR051122">
    <property type="entry name" value="SDR_DHRS6-like"/>
</dbReference>
<dbReference type="PANTHER" id="PTHR43477:SF1">
    <property type="entry name" value="DIHYDROANTICAPSIN 7-DEHYDROGENASE"/>
    <property type="match status" value="1"/>
</dbReference>
<comment type="similarity">
    <text evidence="1">Belongs to the short-chain dehydrogenases/reductases (SDR) family.</text>
</comment>
<dbReference type="SUPFAM" id="SSF51735">
    <property type="entry name" value="NAD(P)-binding Rossmann-fold domains"/>
    <property type="match status" value="1"/>
</dbReference>
<comment type="caution">
    <text evidence="3">The sequence shown here is derived from an EMBL/GenBank/DDBJ whole genome shotgun (WGS) entry which is preliminary data.</text>
</comment>
<dbReference type="EMBL" id="JBEXRX010000017">
    <property type="protein sequence ID" value="MEU0152112.1"/>
    <property type="molecule type" value="Genomic_DNA"/>
</dbReference>
<evidence type="ECO:0000313" key="4">
    <source>
        <dbReference type="Proteomes" id="UP001550348"/>
    </source>
</evidence>
<proteinExistence type="inferred from homology"/>
<dbReference type="InterPro" id="IPR020904">
    <property type="entry name" value="Sc_DH/Rdtase_CS"/>
</dbReference>
<dbReference type="Gene3D" id="3.40.50.720">
    <property type="entry name" value="NAD(P)-binding Rossmann-like Domain"/>
    <property type="match status" value="1"/>
</dbReference>